<name>A0A1M4Z792_9BACT</name>
<keyword evidence="3" id="KW-1185">Reference proteome</keyword>
<dbReference type="Proteomes" id="UP000184048">
    <property type="component" value="Unassembled WGS sequence"/>
</dbReference>
<dbReference type="STRING" id="1121884.SAMN02745131_01910"/>
<keyword evidence="1" id="KW-0732">Signal</keyword>
<evidence type="ECO:0000313" key="2">
    <source>
        <dbReference type="EMBL" id="SHF13890.1"/>
    </source>
</evidence>
<accession>A0A1M4Z792</accession>
<feature type="chain" id="PRO_5012296322" description="MetA-pathway of phenol degradation" evidence="1">
    <location>
        <begin position="25"/>
        <end position="315"/>
    </location>
</feature>
<evidence type="ECO:0008006" key="4">
    <source>
        <dbReference type="Google" id="ProtNLM"/>
    </source>
</evidence>
<evidence type="ECO:0000256" key="1">
    <source>
        <dbReference type="SAM" id="SignalP"/>
    </source>
</evidence>
<dbReference type="EMBL" id="FQUU01000006">
    <property type="protein sequence ID" value="SHF13890.1"/>
    <property type="molecule type" value="Genomic_DNA"/>
</dbReference>
<sequence>MCSKKYKYACLLAVGLIGMTRVNAQTDVDAIMMNKYQFCNGLMYSHSSWNNYWEGTLKRSNENLGTVSTQAVMYMGAYGITDQLNVIIGAPYIWTKASAGTFHGLKGIQDASAFIKWKPVSKAFGNNKISLFILGGVSTPLSNYVIDYLPFSIGLGSTNVTARGMVDYWHKRWTVTGSASYIRRSNVKLDRDAYYDTELHATNEVKMPDAAFYQLRAGYRGTYLIAEGVLSNMTTLGGFDITRNNMPFPSNRMNATTVGVNIKYTLKNWTNLSILAGANTTLSGRNMGQSKDYSAGVFYAFYFKNRKPVQTNNKD</sequence>
<dbReference type="RefSeq" id="WP_217652966.1">
    <property type="nucleotide sequence ID" value="NZ_FQUU01000006.1"/>
</dbReference>
<feature type="signal peptide" evidence="1">
    <location>
        <begin position="1"/>
        <end position="24"/>
    </location>
</feature>
<evidence type="ECO:0000313" key="3">
    <source>
        <dbReference type="Proteomes" id="UP000184048"/>
    </source>
</evidence>
<proteinExistence type="predicted"/>
<organism evidence="2 3">
    <name type="scientific">Flavisolibacter ginsengisoli DSM 18119</name>
    <dbReference type="NCBI Taxonomy" id="1121884"/>
    <lineage>
        <taxon>Bacteria</taxon>
        <taxon>Pseudomonadati</taxon>
        <taxon>Bacteroidota</taxon>
        <taxon>Chitinophagia</taxon>
        <taxon>Chitinophagales</taxon>
        <taxon>Chitinophagaceae</taxon>
        <taxon>Flavisolibacter</taxon>
    </lineage>
</organism>
<dbReference type="AlphaFoldDB" id="A0A1M4Z792"/>
<reference evidence="2" key="1">
    <citation type="submission" date="2016-11" db="EMBL/GenBank/DDBJ databases">
        <authorList>
            <person name="Jaros S."/>
            <person name="Januszkiewicz K."/>
            <person name="Wedrychowicz H."/>
        </authorList>
    </citation>
    <scope>NUCLEOTIDE SEQUENCE [LARGE SCALE GENOMIC DNA]</scope>
    <source>
        <strain evidence="2">DSM 18119</strain>
    </source>
</reference>
<gene>
    <name evidence="2" type="ORF">SAMN02745131_01910</name>
</gene>
<protein>
    <recommendedName>
        <fullName evidence="4">MetA-pathway of phenol degradation</fullName>
    </recommendedName>
</protein>